<dbReference type="GO" id="GO:0005524">
    <property type="term" value="F:ATP binding"/>
    <property type="evidence" value="ECO:0007669"/>
    <property type="project" value="UniProtKB-KW"/>
</dbReference>
<comment type="pathway">
    <text evidence="1">Purine metabolism; 7-cyano-7-deazaguanine biosynthesis.</text>
</comment>
<comment type="similarity">
    <text evidence="8">Belongs to the QueC family.</text>
</comment>
<keyword evidence="5" id="KW-0671">Queuosine biosynthesis</keyword>
<gene>
    <name evidence="11" type="ORF">EG349_18930</name>
    <name evidence="12" type="ORF">EG353_17645</name>
</gene>
<reference evidence="13 14" key="1">
    <citation type="submission" date="2018-11" db="EMBL/GenBank/DDBJ databases">
        <title>Proposal to divide the Flavobacteriaceae and reorganize its genera based on Amino Acid Identity values calculated from whole genome sequences.</title>
        <authorList>
            <person name="Nicholson A.C."/>
            <person name="Gulvik C.A."/>
            <person name="Whitney A.M."/>
            <person name="Humrighouse B.W."/>
            <person name="Bell M."/>
            <person name="Holmes B."/>
            <person name="Steigerwalt A.G."/>
            <person name="Villarma A."/>
            <person name="Sheth M."/>
            <person name="Batra D."/>
            <person name="Pryor J."/>
            <person name="Bernardet J.-F."/>
            <person name="Hugo C."/>
            <person name="Kampfer P."/>
            <person name="Newman J."/>
            <person name="McQuiston J.R."/>
        </authorList>
    </citation>
    <scope>NUCLEOTIDE SEQUENCE [LARGE SCALE GENOMIC DNA]</scope>
    <source>
        <strain evidence="11 13">G0207</strain>
        <strain evidence="12 14">H5143</strain>
    </source>
</reference>
<evidence type="ECO:0000313" key="11">
    <source>
        <dbReference type="EMBL" id="AZA88697.1"/>
    </source>
</evidence>
<dbReference type="RefSeq" id="WP_123855361.1">
    <property type="nucleotide sequence ID" value="NZ_CP033912.1"/>
</dbReference>
<evidence type="ECO:0000313" key="12">
    <source>
        <dbReference type="EMBL" id="AZA97238.1"/>
    </source>
</evidence>
<dbReference type="Gene3D" id="3.40.50.620">
    <property type="entry name" value="HUPs"/>
    <property type="match status" value="1"/>
</dbReference>
<evidence type="ECO:0000313" key="14">
    <source>
        <dbReference type="Proteomes" id="UP000281741"/>
    </source>
</evidence>
<dbReference type="Proteomes" id="UP000274073">
    <property type="component" value="Chromosome"/>
</dbReference>
<dbReference type="GO" id="GO:0008616">
    <property type="term" value="P:tRNA queuosine(34) biosynthetic process"/>
    <property type="evidence" value="ECO:0007669"/>
    <property type="project" value="UniProtKB-KW"/>
</dbReference>
<dbReference type="Pfam" id="PF06508">
    <property type="entry name" value="QueC"/>
    <property type="match status" value="1"/>
</dbReference>
<keyword evidence="7" id="KW-0067">ATP-binding</keyword>
<dbReference type="GO" id="GO:0016874">
    <property type="term" value="F:ligase activity"/>
    <property type="evidence" value="ECO:0007669"/>
    <property type="project" value="UniProtKB-KW"/>
</dbReference>
<keyword evidence="14" id="KW-1185">Reference proteome</keyword>
<accession>A0AAD1DMH5</accession>
<dbReference type="Proteomes" id="UP000281741">
    <property type="component" value="Chromosome"/>
</dbReference>
<evidence type="ECO:0000256" key="8">
    <source>
        <dbReference type="ARBA" id="ARBA00037993"/>
    </source>
</evidence>
<dbReference type="EMBL" id="CP033915">
    <property type="protein sequence ID" value="AZA88697.1"/>
    <property type="molecule type" value="Genomic_DNA"/>
</dbReference>
<dbReference type="EC" id="6.3.4.20" evidence="9"/>
<dbReference type="InterPro" id="IPR014729">
    <property type="entry name" value="Rossmann-like_a/b/a_fold"/>
</dbReference>
<dbReference type="SUPFAM" id="SSF52402">
    <property type="entry name" value="Adenine nucleotide alpha hydrolases-like"/>
    <property type="match status" value="1"/>
</dbReference>
<sequence length="208" mass="23564">MNLKKGVILVSGGLDSTTLCYLFIKEKIEFVPLIINYGQHCFETELERLKDVLPSQYLDKLEIIDISEVYKYSTSKFIQPVNLWEEKISADDLYIPYRNVLILTVAASFARTLDFNYVYSAFINSNHAKEIDCSNDFFNNLENLLSDYGSVKIEMPFRNFSKFDVAKLGVELGAPIGRTFSCQASPVIPCGACPNCVDRLDALKKLVE</sequence>
<evidence type="ECO:0000256" key="3">
    <source>
        <dbReference type="ARBA" id="ARBA00022723"/>
    </source>
</evidence>
<keyword evidence="2" id="KW-0436">Ligase</keyword>
<evidence type="ECO:0000256" key="6">
    <source>
        <dbReference type="ARBA" id="ARBA00022833"/>
    </source>
</evidence>
<organism evidence="11 13">
    <name type="scientific">Chryseobacterium shandongense</name>
    <dbReference type="NCBI Taxonomy" id="1493872"/>
    <lineage>
        <taxon>Bacteria</taxon>
        <taxon>Pseudomonadati</taxon>
        <taxon>Bacteroidota</taxon>
        <taxon>Flavobacteriia</taxon>
        <taxon>Flavobacteriales</taxon>
        <taxon>Weeksellaceae</taxon>
        <taxon>Chryseobacterium group</taxon>
        <taxon>Chryseobacterium</taxon>
    </lineage>
</organism>
<evidence type="ECO:0000256" key="4">
    <source>
        <dbReference type="ARBA" id="ARBA00022741"/>
    </source>
</evidence>
<evidence type="ECO:0000256" key="10">
    <source>
        <dbReference type="ARBA" id="ARBA00047890"/>
    </source>
</evidence>
<proteinExistence type="inferred from homology"/>
<name>A0AAD1DMH5_9FLAO</name>
<keyword evidence="6" id="KW-0862">Zinc</keyword>
<evidence type="ECO:0000256" key="1">
    <source>
        <dbReference type="ARBA" id="ARBA00005061"/>
    </source>
</evidence>
<comment type="catalytic activity">
    <reaction evidence="10">
        <text>7-carboxy-7-carbaguanine + NH4(+) + 2 ATP = 7-cyano-7-carbaguanine + 2 AMP + 2 diphosphate + 2 H(+)</text>
        <dbReference type="Rhea" id="RHEA:27982"/>
        <dbReference type="ChEBI" id="CHEBI:15378"/>
        <dbReference type="ChEBI" id="CHEBI:28938"/>
        <dbReference type="ChEBI" id="CHEBI:30616"/>
        <dbReference type="ChEBI" id="CHEBI:33019"/>
        <dbReference type="ChEBI" id="CHEBI:45075"/>
        <dbReference type="ChEBI" id="CHEBI:61036"/>
        <dbReference type="ChEBI" id="CHEBI:456215"/>
        <dbReference type="EC" id="6.3.4.20"/>
    </reaction>
</comment>
<evidence type="ECO:0000313" key="13">
    <source>
        <dbReference type="Proteomes" id="UP000274073"/>
    </source>
</evidence>
<dbReference type="EMBL" id="CP033912">
    <property type="protein sequence ID" value="AZA97238.1"/>
    <property type="molecule type" value="Genomic_DNA"/>
</dbReference>
<evidence type="ECO:0000256" key="5">
    <source>
        <dbReference type="ARBA" id="ARBA00022785"/>
    </source>
</evidence>
<evidence type="ECO:0000256" key="2">
    <source>
        <dbReference type="ARBA" id="ARBA00022598"/>
    </source>
</evidence>
<dbReference type="GO" id="GO:0046872">
    <property type="term" value="F:metal ion binding"/>
    <property type="evidence" value="ECO:0007669"/>
    <property type="project" value="UniProtKB-KW"/>
</dbReference>
<keyword evidence="3" id="KW-0479">Metal-binding</keyword>
<dbReference type="PANTHER" id="PTHR42914:SF1">
    <property type="entry name" value="7-CYANO-7-DEAZAGUANINE SYNTHASE"/>
    <property type="match status" value="1"/>
</dbReference>
<dbReference type="AlphaFoldDB" id="A0AAD1DMH5"/>
<evidence type="ECO:0000256" key="7">
    <source>
        <dbReference type="ARBA" id="ARBA00022840"/>
    </source>
</evidence>
<dbReference type="InterPro" id="IPR018317">
    <property type="entry name" value="QueC"/>
</dbReference>
<protein>
    <recommendedName>
        <fullName evidence="9">7-cyano-7-deazaguanine synthase</fullName>
        <ecNumber evidence="9">6.3.4.20</ecNumber>
    </recommendedName>
</protein>
<dbReference type="PANTHER" id="PTHR42914">
    <property type="entry name" value="7-CYANO-7-DEAZAGUANINE SYNTHASE"/>
    <property type="match status" value="1"/>
</dbReference>
<evidence type="ECO:0000256" key="9">
    <source>
        <dbReference type="ARBA" id="ARBA00039149"/>
    </source>
</evidence>
<keyword evidence="4" id="KW-0547">Nucleotide-binding</keyword>